<feature type="region of interest" description="Disordered" evidence="1">
    <location>
        <begin position="1"/>
        <end position="29"/>
    </location>
</feature>
<proteinExistence type="predicted"/>
<evidence type="ECO:0000313" key="2">
    <source>
        <dbReference type="Proteomes" id="UP000887565"/>
    </source>
</evidence>
<dbReference type="WBParaSite" id="nRc.2.0.1.t14765-RA">
    <property type="protein sequence ID" value="nRc.2.0.1.t14765-RA"/>
    <property type="gene ID" value="nRc.2.0.1.g14765"/>
</dbReference>
<dbReference type="AlphaFoldDB" id="A0A915ILS2"/>
<keyword evidence="2" id="KW-1185">Reference proteome</keyword>
<name>A0A915ILS2_ROMCU</name>
<feature type="compositionally biased region" description="Basic residues" evidence="1">
    <location>
        <begin position="1"/>
        <end position="12"/>
    </location>
</feature>
<reference evidence="3" key="1">
    <citation type="submission" date="2022-11" db="UniProtKB">
        <authorList>
            <consortium name="WormBaseParasite"/>
        </authorList>
    </citation>
    <scope>IDENTIFICATION</scope>
</reference>
<protein>
    <submittedName>
        <fullName evidence="3">Uncharacterized protein</fullName>
    </submittedName>
</protein>
<sequence length="66" mass="7963">MRKRSNRRKRRNDLKYRRDSPNIQNSDPINSRRSILTELSSNLSYKINHVRFLSISKACRTFLEKP</sequence>
<dbReference type="Proteomes" id="UP000887565">
    <property type="component" value="Unplaced"/>
</dbReference>
<organism evidence="2 3">
    <name type="scientific">Romanomermis culicivorax</name>
    <name type="common">Nematode worm</name>
    <dbReference type="NCBI Taxonomy" id="13658"/>
    <lineage>
        <taxon>Eukaryota</taxon>
        <taxon>Metazoa</taxon>
        <taxon>Ecdysozoa</taxon>
        <taxon>Nematoda</taxon>
        <taxon>Enoplea</taxon>
        <taxon>Dorylaimia</taxon>
        <taxon>Mermithida</taxon>
        <taxon>Mermithoidea</taxon>
        <taxon>Mermithidae</taxon>
        <taxon>Romanomermis</taxon>
    </lineage>
</organism>
<evidence type="ECO:0000256" key="1">
    <source>
        <dbReference type="SAM" id="MobiDB-lite"/>
    </source>
</evidence>
<evidence type="ECO:0000313" key="3">
    <source>
        <dbReference type="WBParaSite" id="nRc.2.0.1.t14765-RA"/>
    </source>
</evidence>
<accession>A0A915ILS2</accession>